<evidence type="ECO:0000313" key="4">
    <source>
        <dbReference type="Proteomes" id="UP000469185"/>
    </source>
</evidence>
<sequence length="430" mass="46515">MGQFLSGLTRRGWAFMSLGCGVLLAAVLVGQRDLLRAGILLLALPLASLVIAARSRVRLSAARSLEPARVPLGSRTAVHLELSNRTRIPTGVVLVEDTLPYTLGSRPRFVLDHVWSRFRREVTYDVTPAMRGTFPIGPLTIRLTDPFGLVELRRAFSDVATLIVTPTVWALPTVRLSGEWSSSGETRPRAIATAGEEDATVRAYRDGDDMRRVHWRATAHHGELMVRREEQPWQSRATILLDTRLGGHAGEGPDSSLEWAVSAAASIGVHLTERGYAVRLVTEGAESRPPGWEQTAGQPADTRVQLLDTLAVVSATRHASIAHWPDLLAGSDAATGMLVAVLGRMQPEEANIVASLRQGSSTALAVVLDVASWTSMSAREAEQVRQAHVSQTLRRGGWTVITAGRSDHLATVWERLGLQRVTGSSVEGAA</sequence>
<proteinExistence type="predicted"/>
<accession>A0A6N9YFZ9</accession>
<keyword evidence="1" id="KW-1133">Transmembrane helix</keyword>
<keyword evidence="1" id="KW-0472">Membrane</keyword>
<dbReference type="EMBL" id="JAAGOB010000001">
    <property type="protein sequence ID" value="NED93809.1"/>
    <property type="molecule type" value="Genomic_DNA"/>
</dbReference>
<name>A0A6N9YFZ9_9ACTN</name>
<evidence type="ECO:0000256" key="1">
    <source>
        <dbReference type="SAM" id="Phobius"/>
    </source>
</evidence>
<dbReference type="Proteomes" id="UP000469185">
    <property type="component" value="Unassembled WGS sequence"/>
</dbReference>
<protein>
    <submittedName>
        <fullName evidence="3">DUF58 domain-containing protein</fullName>
    </submittedName>
</protein>
<feature type="domain" description="DUF58" evidence="2">
    <location>
        <begin position="201"/>
        <end position="285"/>
    </location>
</feature>
<evidence type="ECO:0000313" key="3">
    <source>
        <dbReference type="EMBL" id="NED93809.1"/>
    </source>
</evidence>
<feature type="transmembrane region" description="Helical" evidence="1">
    <location>
        <begin position="35"/>
        <end position="53"/>
    </location>
</feature>
<keyword evidence="4" id="KW-1185">Reference proteome</keyword>
<reference evidence="3 4" key="1">
    <citation type="submission" date="2020-02" db="EMBL/GenBank/DDBJ databases">
        <authorList>
            <person name="Li X.-J."/>
            <person name="Feng X.-M."/>
        </authorList>
    </citation>
    <scope>NUCLEOTIDE SEQUENCE [LARGE SCALE GENOMIC DNA]</scope>
    <source>
        <strain evidence="3 4">CGMCC 4.7225</strain>
    </source>
</reference>
<evidence type="ECO:0000259" key="2">
    <source>
        <dbReference type="Pfam" id="PF01882"/>
    </source>
</evidence>
<dbReference type="AlphaFoldDB" id="A0A6N9YFZ9"/>
<organism evidence="3 4">
    <name type="scientific">Phytoactinopolyspora alkaliphila</name>
    <dbReference type="NCBI Taxonomy" id="1783498"/>
    <lineage>
        <taxon>Bacteria</taxon>
        <taxon>Bacillati</taxon>
        <taxon>Actinomycetota</taxon>
        <taxon>Actinomycetes</taxon>
        <taxon>Jiangellales</taxon>
        <taxon>Jiangellaceae</taxon>
        <taxon>Phytoactinopolyspora</taxon>
    </lineage>
</organism>
<dbReference type="RefSeq" id="WP_163815059.1">
    <property type="nucleotide sequence ID" value="NZ_JAAGOB010000001.1"/>
</dbReference>
<comment type="caution">
    <text evidence="3">The sequence shown here is derived from an EMBL/GenBank/DDBJ whole genome shotgun (WGS) entry which is preliminary data.</text>
</comment>
<dbReference type="PANTHER" id="PTHR34351">
    <property type="entry name" value="SLR1927 PROTEIN-RELATED"/>
    <property type="match status" value="1"/>
</dbReference>
<dbReference type="Pfam" id="PF01882">
    <property type="entry name" value="DUF58"/>
    <property type="match status" value="1"/>
</dbReference>
<feature type="transmembrane region" description="Helical" evidence="1">
    <location>
        <begin position="12"/>
        <end position="29"/>
    </location>
</feature>
<dbReference type="PANTHER" id="PTHR34351:SF1">
    <property type="entry name" value="SLR1927 PROTEIN"/>
    <property type="match status" value="1"/>
</dbReference>
<dbReference type="InterPro" id="IPR002881">
    <property type="entry name" value="DUF58"/>
</dbReference>
<gene>
    <name evidence="3" type="ORF">G1H11_00580</name>
</gene>
<keyword evidence="1" id="KW-0812">Transmembrane</keyword>